<accession>A0A0C2NFQ6</accession>
<name>A0A0C2NFQ6_THEKT</name>
<dbReference type="AlphaFoldDB" id="A0A0C2NFQ6"/>
<dbReference type="EMBL" id="JWZT01000012">
    <property type="protein sequence ID" value="KII75185.1"/>
    <property type="molecule type" value="Genomic_DNA"/>
</dbReference>
<proteinExistence type="predicted"/>
<dbReference type="OrthoDB" id="10068017at2759"/>
<reference evidence="1 2" key="1">
    <citation type="journal article" date="2014" name="Genome Biol. Evol.">
        <title>The genome of the myxosporean Thelohanellus kitauei shows adaptations to nutrient acquisition within its fish host.</title>
        <authorList>
            <person name="Yang Y."/>
            <person name="Xiong J."/>
            <person name="Zhou Z."/>
            <person name="Huo F."/>
            <person name="Miao W."/>
            <person name="Ran C."/>
            <person name="Liu Y."/>
            <person name="Zhang J."/>
            <person name="Feng J."/>
            <person name="Wang M."/>
            <person name="Wang M."/>
            <person name="Wang L."/>
            <person name="Yao B."/>
        </authorList>
    </citation>
    <scope>NUCLEOTIDE SEQUENCE [LARGE SCALE GENOMIC DNA]</scope>
    <source>
        <strain evidence="1">Wuqing</strain>
    </source>
</reference>
<evidence type="ECO:0000313" key="1">
    <source>
        <dbReference type="EMBL" id="KII75185.1"/>
    </source>
</evidence>
<keyword evidence="2" id="KW-1185">Reference proteome</keyword>
<gene>
    <name evidence="1" type="ORF">RF11_06498</name>
</gene>
<evidence type="ECO:0000313" key="2">
    <source>
        <dbReference type="Proteomes" id="UP000031668"/>
    </source>
</evidence>
<organism evidence="1 2">
    <name type="scientific">Thelohanellus kitauei</name>
    <name type="common">Myxosporean</name>
    <dbReference type="NCBI Taxonomy" id="669202"/>
    <lineage>
        <taxon>Eukaryota</taxon>
        <taxon>Metazoa</taxon>
        <taxon>Cnidaria</taxon>
        <taxon>Myxozoa</taxon>
        <taxon>Myxosporea</taxon>
        <taxon>Bivalvulida</taxon>
        <taxon>Platysporina</taxon>
        <taxon>Myxobolidae</taxon>
        <taxon>Thelohanellus</taxon>
    </lineage>
</organism>
<comment type="caution">
    <text evidence="1">The sequence shown here is derived from an EMBL/GenBank/DDBJ whole genome shotgun (WGS) entry which is preliminary data.</text>
</comment>
<dbReference type="Proteomes" id="UP000031668">
    <property type="component" value="Unassembled WGS sequence"/>
</dbReference>
<sequence length="448" mass="52029">MDNEIHDQDLEPEKENYFRPHRKNCDCLNKFFKNLKWMNINLRSCEEAHSILESLRSKALELSNERFTKMELEAMNNGDGKSKHKGKGKQLTNNYVQYIVETRQSLKDHKLCEEACKMILKYSNNVIHRKLKYDNGQRNNIIQNAKSNYKTGDKMKPLENLVDKRCCKFFCTKVLKDNIAFFQSVRATARASNQLKRMAAKMLIKNSPDNHPYCSNFIVDVIGCSHTTLRDIKYYMNQTTNSGGLIRKHEKINDITTIIPKSNQETNRPLQEENIRNTSDDVAHNCLENNQKSILQPNVNPNNMTVPKTNSVKIFPPADGSVSFRKNGYVYSDTRQNQPINTINPNISVQQYNNASYEWNNPNNEDTWTYVNADGNYAHQQYLVNNFDGVVNNNYLSQSRNNGMDIMNYNVRNRDYYQNYGNSSVNNMFQIPQPSQAPWNTIHPSMLK</sequence>
<protein>
    <submittedName>
        <fullName evidence="1">Uncharacterized protein</fullName>
    </submittedName>
</protein>